<organism evidence="1 2">
    <name type="scientific">Pseudomonas phage vB_PsyM_KIL1</name>
    <dbReference type="NCBI Taxonomy" id="1777065"/>
    <lineage>
        <taxon>Viruses</taxon>
        <taxon>Duplodnaviria</taxon>
        <taxon>Heunggongvirae</taxon>
        <taxon>Uroviricota</taxon>
        <taxon>Caudoviricetes</taxon>
        <taxon>Vandenendeviridae</taxon>
        <taxon>Gorskivirinae</taxon>
        <taxon>Flaumdravirus</taxon>
        <taxon>Flaumdravirus KIL4</taxon>
    </lineage>
</organism>
<name>A0A142IDS6_9CAUD</name>
<dbReference type="OrthoDB" id="16847at10239"/>
<reference evidence="1 2" key="1">
    <citation type="journal article" date="2016" name="Front. Microbiol.">
        <title>Characterization of Novel Bacteriophages for Biocontrol of Bacterial Blight in Leek Caused by Pseudomonas syringae pv. porri.</title>
        <authorList>
            <person name="Rombouts S."/>
            <person name="Lavigne R."/>
        </authorList>
    </citation>
    <scope>NUCLEOTIDE SEQUENCE [LARGE SCALE GENOMIC DNA]</scope>
</reference>
<proteinExistence type="predicted"/>
<dbReference type="EMBL" id="KU130126">
    <property type="protein sequence ID" value="AMR57381.1"/>
    <property type="molecule type" value="Genomic_DNA"/>
</dbReference>
<keyword evidence="2" id="KW-1185">Reference proteome</keyword>
<gene>
    <name evidence="1" type="ORF">vB_PsyM_KIL1_0134</name>
</gene>
<dbReference type="GeneID" id="28802527"/>
<dbReference type="RefSeq" id="YP_009276063.1">
    <property type="nucleotide sequence ID" value="NC_030934.1"/>
</dbReference>
<dbReference type="Gene3D" id="1.10.287.1080">
    <property type="entry name" value="MazG-like"/>
    <property type="match status" value="1"/>
</dbReference>
<evidence type="ECO:0000313" key="1">
    <source>
        <dbReference type="EMBL" id="AMR57381.1"/>
    </source>
</evidence>
<dbReference type="KEGG" id="vg:28802527"/>
<protein>
    <submittedName>
        <fullName evidence="1">Putative pyrophosphatase</fullName>
    </submittedName>
</protein>
<evidence type="ECO:0000313" key="2">
    <source>
        <dbReference type="Proteomes" id="UP000203989"/>
    </source>
</evidence>
<dbReference type="SUPFAM" id="SSF101386">
    <property type="entry name" value="all-alpha NTP pyrophosphatases"/>
    <property type="match status" value="1"/>
</dbReference>
<sequence length="137" mass="15238">MSISRAEVQDVAQIMDSLKQLQAIIYNGNVQMGWWKNITTGEVHPKGDVTLQLSKLALVHSEVSEAVEGVRKGLMDDHLKERPMAEVEAADAMIRLWDLAGHEGWDLAGAIIEKLYYNSSRLDHKLESRLADGGKKA</sequence>
<dbReference type="CDD" id="cd11542">
    <property type="entry name" value="NTP-PPase_u5"/>
    <property type="match status" value="1"/>
</dbReference>
<dbReference type="Proteomes" id="UP000203989">
    <property type="component" value="Segment"/>
</dbReference>
<accession>A0A142IDS6</accession>